<organism evidence="2 3">
    <name type="scientific">Phytomonospora endophytica</name>
    <dbReference type="NCBI Taxonomy" id="714109"/>
    <lineage>
        <taxon>Bacteria</taxon>
        <taxon>Bacillati</taxon>
        <taxon>Actinomycetota</taxon>
        <taxon>Actinomycetes</taxon>
        <taxon>Micromonosporales</taxon>
        <taxon>Micromonosporaceae</taxon>
        <taxon>Phytomonospora</taxon>
    </lineage>
</organism>
<dbReference type="RefSeq" id="WP_184785888.1">
    <property type="nucleotide sequence ID" value="NZ_BONT01000020.1"/>
</dbReference>
<evidence type="ECO:0000313" key="3">
    <source>
        <dbReference type="Proteomes" id="UP000548476"/>
    </source>
</evidence>
<evidence type="ECO:0000259" key="1">
    <source>
        <dbReference type="Pfam" id="PF00144"/>
    </source>
</evidence>
<keyword evidence="3" id="KW-1185">Reference proteome</keyword>
<dbReference type="InterPro" id="IPR050789">
    <property type="entry name" value="Diverse_Enzym_Activities"/>
</dbReference>
<evidence type="ECO:0000313" key="2">
    <source>
        <dbReference type="EMBL" id="MBB6032964.1"/>
    </source>
</evidence>
<accession>A0A841FB18</accession>
<name>A0A841FB18_9ACTN</name>
<protein>
    <submittedName>
        <fullName evidence="2">CubicO group peptidase (Beta-lactamase class C family)</fullName>
    </submittedName>
</protein>
<dbReference type="PANTHER" id="PTHR43283:SF7">
    <property type="entry name" value="BETA-LACTAMASE-RELATED DOMAIN-CONTAINING PROTEIN"/>
    <property type="match status" value="1"/>
</dbReference>
<gene>
    <name evidence="2" type="ORF">HNR73_000811</name>
</gene>
<reference evidence="2 3" key="1">
    <citation type="submission" date="2020-08" db="EMBL/GenBank/DDBJ databases">
        <title>Genomic Encyclopedia of Type Strains, Phase IV (KMG-IV): sequencing the most valuable type-strain genomes for metagenomic binning, comparative biology and taxonomic classification.</title>
        <authorList>
            <person name="Goeker M."/>
        </authorList>
    </citation>
    <scope>NUCLEOTIDE SEQUENCE [LARGE SCALE GENOMIC DNA]</scope>
    <source>
        <strain evidence="2 3">YIM 65646</strain>
    </source>
</reference>
<feature type="domain" description="Beta-lactamase-related" evidence="1">
    <location>
        <begin position="21"/>
        <end position="266"/>
    </location>
</feature>
<dbReference type="AlphaFoldDB" id="A0A841FB18"/>
<dbReference type="Pfam" id="PF00144">
    <property type="entry name" value="Beta-lactamase"/>
    <property type="match status" value="1"/>
</dbReference>
<dbReference type="PANTHER" id="PTHR43283">
    <property type="entry name" value="BETA-LACTAMASE-RELATED"/>
    <property type="match status" value="1"/>
</dbReference>
<dbReference type="EMBL" id="JACHGT010000002">
    <property type="protein sequence ID" value="MBB6032964.1"/>
    <property type="molecule type" value="Genomic_DNA"/>
</dbReference>
<dbReference type="Gene3D" id="3.40.710.10">
    <property type="entry name" value="DD-peptidase/beta-lactamase superfamily"/>
    <property type="match status" value="1"/>
</dbReference>
<dbReference type="SUPFAM" id="SSF56601">
    <property type="entry name" value="beta-lactamase/transpeptidase-like"/>
    <property type="match status" value="1"/>
</dbReference>
<comment type="caution">
    <text evidence="2">The sequence shown here is derived from an EMBL/GenBank/DDBJ whole genome shotgun (WGS) entry which is preliminary data.</text>
</comment>
<dbReference type="Proteomes" id="UP000548476">
    <property type="component" value="Unassembled WGS sequence"/>
</dbReference>
<dbReference type="InterPro" id="IPR012338">
    <property type="entry name" value="Beta-lactam/transpept-like"/>
</dbReference>
<dbReference type="InterPro" id="IPR001466">
    <property type="entry name" value="Beta-lactam-related"/>
</dbReference>
<sequence length="294" mass="30783">MDSPDAVIARLAAAPLAHTEQLIVLRDGEVLAEHSFHGGDPDEPAAVKSVTKSVLATVALLAVADGVLDLDDTLGRLLGSRVPGHRRDVTVRHLLTMTGGSEPALDLRGLEPANWLDHLLALPRIAPPGTVFAYDNAAVHVLAGALRTVVGDIDAFAAERILAPAGITRWNWPRDPEGVNWGGAGLELSAKSLAALGELWRTDRLGLGTLLSEATGERVRPGGGDPRGFGYLFWVDVYAASPVFLASGFGGQKVCVARDLGVTVVLTGDVERLSPDGGDNGDVLPGLVAWAAKR</sequence>
<proteinExistence type="predicted"/>